<dbReference type="GO" id="GO:0005886">
    <property type="term" value="C:plasma membrane"/>
    <property type="evidence" value="ECO:0007669"/>
    <property type="project" value="UniProtKB-SubCell"/>
</dbReference>
<keyword evidence="11 12" id="KW-0472">Membrane</keyword>
<dbReference type="KEGG" id="mpq:ABA45_05355"/>
<accession>A0A0H4I271</accession>
<dbReference type="PANTHER" id="PTHR37531">
    <property type="entry name" value="HEME EXPORTER PROTEIN D"/>
    <property type="match status" value="1"/>
</dbReference>
<gene>
    <name evidence="14" type="ORF">ABA45_05355</name>
</gene>
<evidence type="ECO:0000256" key="11">
    <source>
        <dbReference type="ARBA" id="ARBA00023136"/>
    </source>
</evidence>
<evidence type="ECO:0000256" key="9">
    <source>
        <dbReference type="ARBA" id="ARBA00022748"/>
    </source>
</evidence>
<evidence type="ECO:0000313" key="14">
    <source>
        <dbReference type="EMBL" id="AKO51918.1"/>
    </source>
</evidence>
<feature type="transmembrane region" description="Helical" evidence="12">
    <location>
        <begin position="20"/>
        <end position="38"/>
    </location>
</feature>
<feature type="region of interest" description="Disordered" evidence="13">
    <location>
        <begin position="53"/>
        <end position="82"/>
    </location>
</feature>
<keyword evidence="9 12" id="KW-0201">Cytochrome c-type biogenesis</keyword>
<sequence>MAFDSFGAFLAMEGHGPYVWASYGVFFVLMAVLMVGSYRRRNAVLQSCRQLAGARSSRAPKPDSDTAPAAAASFTRVDVSQD</sequence>
<evidence type="ECO:0000256" key="3">
    <source>
        <dbReference type="ARBA" id="ARBA00008741"/>
    </source>
</evidence>
<evidence type="ECO:0000256" key="1">
    <source>
        <dbReference type="ARBA" id="ARBA00002442"/>
    </source>
</evidence>
<keyword evidence="10 12" id="KW-1133">Transmembrane helix</keyword>
<comment type="subcellular location">
    <subcellularLocation>
        <location evidence="2 12">Cell inner membrane</location>
        <topology evidence="2 12">Single-pass membrane protein</topology>
    </subcellularLocation>
</comment>
<comment type="similarity">
    <text evidence="3 12">Belongs to the CcmD/CycX/HelD family.</text>
</comment>
<organism evidence="14 15">
    <name type="scientific">Marinobacter psychrophilus</name>
    <dbReference type="NCBI Taxonomy" id="330734"/>
    <lineage>
        <taxon>Bacteria</taxon>
        <taxon>Pseudomonadati</taxon>
        <taxon>Pseudomonadota</taxon>
        <taxon>Gammaproteobacteria</taxon>
        <taxon>Pseudomonadales</taxon>
        <taxon>Marinobacteraceae</taxon>
        <taxon>Marinobacter</taxon>
    </lineage>
</organism>
<dbReference type="EMBL" id="CP011494">
    <property type="protein sequence ID" value="AKO51918.1"/>
    <property type="molecule type" value="Genomic_DNA"/>
</dbReference>
<evidence type="ECO:0000313" key="15">
    <source>
        <dbReference type="Proteomes" id="UP000036406"/>
    </source>
</evidence>
<evidence type="ECO:0000256" key="7">
    <source>
        <dbReference type="ARBA" id="ARBA00022519"/>
    </source>
</evidence>
<evidence type="ECO:0000256" key="8">
    <source>
        <dbReference type="ARBA" id="ARBA00022692"/>
    </source>
</evidence>
<keyword evidence="8 12" id="KW-0812">Transmembrane</keyword>
<dbReference type="Pfam" id="PF04995">
    <property type="entry name" value="CcmD"/>
    <property type="match status" value="1"/>
</dbReference>
<reference evidence="14 15" key="1">
    <citation type="submission" date="2015-05" db="EMBL/GenBank/DDBJ databases">
        <title>Complete genome of Marinobacter psychrophilus strain 20041T isolated from sea-ice of the Canadian Basin.</title>
        <authorList>
            <person name="Song L."/>
            <person name="Ren L."/>
            <person name="Yu Y."/>
            <person name="Wang X."/>
        </authorList>
    </citation>
    <scope>NUCLEOTIDE SEQUENCE [LARGE SCALE GENOMIC DNA]</scope>
    <source>
        <strain evidence="14 15">20041</strain>
    </source>
</reference>
<evidence type="ECO:0000256" key="12">
    <source>
        <dbReference type="RuleBase" id="RU363101"/>
    </source>
</evidence>
<dbReference type="InterPro" id="IPR052075">
    <property type="entry name" value="Heme_exporter_D"/>
</dbReference>
<dbReference type="PATRIC" id="fig|330734.3.peg.1133"/>
<comment type="function">
    <text evidence="1 12">Required for the export of heme to the periplasm for the biogenesis of c-type cytochromes.</text>
</comment>
<evidence type="ECO:0000256" key="13">
    <source>
        <dbReference type="SAM" id="MobiDB-lite"/>
    </source>
</evidence>
<dbReference type="NCBIfam" id="TIGR03141">
    <property type="entry name" value="cytochro_ccmD"/>
    <property type="match status" value="1"/>
</dbReference>
<keyword evidence="5 12" id="KW-0813">Transport</keyword>
<dbReference type="PANTHER" id="PTHR37531:SF1">
    <property type="entry name" value="HEME EXPORTER PROTEIN D"/>
    <property type="match status" value="1"/>
</dbReference>
<keyword evidence="7 12" id="KW-0997">Cell inner membrane</keyword>
<name>A0A0H4I271_9GAMM</name>
<proteinExistence type="inferred from homology"/>
<dbReference type="Proteomes" id="UP000036406">
    <property type="component" value="Chromosome"/>
</dbReference>
<keyword evidence="6 12" id="KW-1003">Cell membrane</keyword>
<protein>
    <recommendedName>
        <fullName evidence="4 12">Heme exporter protein D</fullName>
    </recommendedName>
</protein>
<evidence type="ECO:0000256" key="5">
    <source>
        <dbReference type="ARBA" id="ARBA00022448"/>
    </source>
</evidence>
<dbReference type="AlphaFoldDB" id="A0A0H4I271"/>
<dbReference type="STRING" id="330734.ABA45_05355"/>
<evidence type="ECO:0000256" key="6">
    <source>
        <dbReference type="ARBA" id="ARBA00022475"/>
    </source>
</evidence>
<dbReference type="GO" id="GO:1903607">
    <property type="term" value="P:cytochrome c biosynthetic process"/>
    <property type="evidence" value="ECO:0007669"/>
    <property type="project" value="TreeGrafter"/>
</dbReference>
<dbReference type="GO" id="GO:0015886">
    <property type="term" value="P:heme transport"/>
    <property type="evidence" value="ECO:0007669"/>
    <property type="project" value="InterPro"/>
</dbReference>
<dbReference type="InterPro" id="IPR007078">
    <property type="entry name" value="Haem_export_protD_CcmD"/>
</dbReference>
<evidence type="ECO:0000256" key="2">
    <source>
        <dbReference type="ARBA" id="ARBA00004377"/>
    </source>
</evidence>
<evidence type="ECO:0000256" key="10">
    <source>
        <dbReference type="ARBA" id="ARBA00022989"/>
    </source>
</evidence>
<evidence type="ECO:0000256" key="4">
    <source>
        <dbReference type="ARBA" id="ARBA00016461"/>
    </source>
</evidence>
<keyword evidence="15" id="KW-1185">Reference proteome</keyword>
<dbReference type="GO" id="GO:0017004">
    <property type="term" value="P:cytochrome complex assembly"/>
    <property type="evidence" value="ECO:0007669"/>
    <property type="project" value="UniProtKB-KW"/>
</dbReference>
<dbReference type="RefSeq" id="WP_048384620.1">
    <property type="nucleotide sequence ID" value="NZ_CP011494.1"/>
</dbReference>